<dbReference type="PROSITE" id="PS50879">
    <property type="entry name" value="RNASE_H_1"/>
    <property type="match status" value="1"/>
</dbReference>
<dbReference type="InterPro" id="IPR002156">
    <property type="entry name" value="RNaseH_domain"/>
</dbReference>
<dbReference type="InterPro" id="IPR043502">
    <property type="entry name" value="DNA/RNA_pol_sf"/>
</dbReference>
<dbReference type="InterPro" id="IPR052560">
    <property type="entry name" value="RdDP_mobile_element"/>
</dbReference>
<comment type="caution">
    <text evidence="4">The sequence shown here is derived from an EMBL/GenBank/DDBJ whole genome shotgun (WGS) entry which is preliminary data.</text>
</comment>
<dbReference type="Pfam" id="PF00078">
    <property type="entry name" value="RVT_1"/>
    <property type="match status" value="1"/>
</dbReference>
<evidence type="ECO:0000313" key="5">
    <source>
        <dbReference type="Proteomes" id="UP000719412"/>
    </source>
</evidence>
<name>A0A8J6HA22_TENMO</name>
<dbReference type="InterPro" id="IPR036397">
    <property type="entry name" value="RNaseH_sf"/>
</dbReference>
<reference evidence="4" key="2">
    <citation type="submission" date="2021-08" db="EMBL/GenBank/DDBJ databases">
        <authorList>
            <person name="Eriksson T."/>
        </authorList>
    </citation>
    <scope>NUCLEOTIDE SEQUENCE</scope>
    <source>
        <strain evidence="4">Stoneville</strain>
        <tissue evidence="4">Whole head</tissue>
    </source>
</reference>
<dbReference type="SUPFAM" id="SSF56219">
    <property type="entry name" value="DNase I-like"/>
    <property type="match status" value="1"/>
</dbReference>
<dbReference type="AlphaFoldDB" id="A0A8J6HA22"/>
<feature type="domain" description="RNase H type-1" evidence="3">
    <location>
        <begin position="862"/>
        <end position="989"/>
    </location>
</feature>
<evidence type="ECO:0000313" key="4">
    <source>
        <dbReference type="EMBL" id="KAH0814900.1"/>
    </source>
</evidence>
<dbReference type="InterPro" id="IPR012337">
    <property type="entry name" value="RNaseH-like_sf"/>
</dbReference>
<dbReference type="PROSITE" id="PS50878">
    <property type="entry name" value="RT_POL"/>
    <property type="match status" value="1"/>
</dbReference>
<evidence type="ECO:0000256" key="1">
    <source>
        <dbReference type="SAM" id="MobiDB-lite"/>
    </source>
</evidence>
<dbReference type="EMBL" id="JABDTM020023806">
    <property type="protein sequence ID" value="KAH0814900.1"/>
    <property type="molecule type" value="Genomic_DNA"/>
</dbReference>
<protein>
    <submittedName>
        <fullName evidence="4">Uncharacterized protein</fullName>
    </submittedName>
</protein>
<dbReference type="InterPro" id="IPR000477">
    <property type="entry name" value="RT_dom"/>
</dbReference>
<dbReference type="GO" id="GO:0003676">
    <property type="term" value="F:nucleic acid binding"/>
    <property type="evidence" value="ECO:0007669"/>
    <property type="project" value="InterPro"/>
</dbReference>
<dbReference type="InterPro" id="IPR005135">
    <property type="entry name" value="Endo/exonuclease/phosphatase"/>
</dbReference>
<dbReference type="PANTHER" id="PTHR36688:SF2">
    <property type="entry name" value="ENDONUCLEASE_EXONUCLEASE_PHOSPHATASE DOMAIN-CONTAINING PROTEIN"/>
    <property type="match status" value="1"/>
</dbReference>
<feature type="region of interest" description="Disordered" evidence="1">
    <location>
        <begin position="1123"/>
        <end position="1157"/>
    </location>
</feature>
<feature type="domain" description="Reverse transcriptase" evidence="2">
    <location>
        <begin position="382"/>
        <end position="652"/>
    </location>
</feature>
<gene>
    <name evidence="4" type="ORF">GEV33_007891</name>
</gene>
<dbReference type="GO" id="GO:0042575">
    <property type="term" value="C:DNA polymerase complex"/>
    <property type="evidence" value="ECO:0007669"/>
    <property type="project" value="UniProtKB-ARBA"/>
</dbReference>
<dbReference type="Proteomes" id="UP000719412">
    <property type="component" value="Unassembled WGS sequence"/>
</dbReference>
<keyword evidence="5" id="KW-1185">Reference proteome</keyword>
<dbReference type="Gene3D" id="3.30.420.10">
    <property type="entry name" value="Ribonuclease H-like superfamily/Ribonuclease H"/>
    <property type="match status" value="1"/>
</dbReference>
<proteinExistence type="predicted"/>
<dbReference type="CDD" id="cd09276">
    <property type="entry name" value="Rnase_HI_RT_non_LTR"/>
    <property type="match status" value="1"/>
</dbReference>
<dbReference type="PANTHER" id="PTHR36688">
    <property type="entry name" value="ENDO/EXONUCLEASE/PHOSPHATASE DOMAIN-CONTAINING PROTEIN"/>
    <property type="match status" value="1"/>
</dbReference>
<evidence type="ECO:0000259" key="3">
    <source>
        <dbReference type="PROSITE" id="PS50879"/>
    </source>
</evidence>
<dbReference type="GO" id="GO:0004523">
    <property type="term" value="F:RNA-DNA hybrid ribonuclease activity"/>
    <property type="evidence" value="ECO:0007669"/>
    <property type="project" value="InterPro"/>
</dbReference>
<evidence type="ECO:0000259" key="2">
    <source>
        <dbReference type="PROSITE" id="PS50878"/>
    </source>
</evidence>
<dbReference type="SUPFAM" id="SSF53098">
    <property type="entry name" value="Ribonuclease H-like"/>
    <property type="match status" value="1"/>
</dbReference>
<reference evidence="4" key="1">
    <citation type="journal article" date="2020" name="J Insects Food Feed">
        <title>The yellow mealworm (Tenebrio molitor) genome: a resource for the emerging insects as food and feed industry.</title>
        <authorList>
            <person name="Eriksson T."/>
            <person name="Andere A."/>
            <person name="Kelstrup H."/>
            <person name="Emery V."/>
            <person name="Picard C."/>
        </authorList>
    </citation>
    <scope>NUCLEOTIDE SEQUENCE</scope>
    <source>
        <strain evidence="4">Stoneville</strain>
        <tissue evidence="4">Whole head</tissue>
    </source>
</reference>
<dbReference type="SUPFAM" id="SSF56672">
    <property type="entry name" value="DNA/RNA polymerases"/>
    <property type="match status" value="1"/>
</dbReference>
<dbReference type="CDD" id="cd01650">
    <property type="entry name" value="RT_nLTR_like"/>
    <property type="match status" value="1"/>
</dbReference>
<organism evidence="4 5">
    <name type="scientific">Tenebrio molitor</name>
    <name type="common">Yellow mealworm beetle</name>
    <dbReference type="NCBI Taxonomy" id="7067"/>
    <lineage>
        <taxon>Eukaryota</taxon>
        <taxon>Metazoa</taxon>
        <taxon>Ecdysozoa</taxon>
        <taxon>Arthropoda</taxon>
        <taxon>Hexapoda</taxon>
        <taxon>Insecta</taxon>
        <taxon>Pterygota</taxon>
        <taxon>Neoptera</taxon>
        <taxon>Endopterygota</taxon>
        <taxon>Coleoptera</taxon>
        <taxon>Polyphaga</taxon>
        <taxon>Cucujiformia</taxon>
        <taxon>Tenebrionidae</taxon>
        <taxon>Tenebrio</taxon>
    </lineage>
</organism>
<accession>A0A8J6HA22</accession>
<dbReference type="Gene3D" id="3.60.10.10">
    <property type="entry name" value="Endonuclease/exonuclease/phosphatase"/>
    <property type="match status" value="1"/>
</dbReference>
<dbReference type="Pfam" id="PF00075">
    <property type="entry name" value="RNase_H"/>
    <property type="match status" value="1"/>
</dbReference>
<sequence>MVSINQDQIEPHSKDLTTGNLLAALPKPYILLGDFNAHNEIWGSKRTDNRGELLRRLTENENLVLLNTGSKTRFNAVDGTFSAIDLTFSSPTIATDCIWETDTYLHGSDHYPIKITLQRSKMHHAIRILPKWKIKSAKWDDFANEADRLLEPLNQEQDVDILLESFNSTILQAAYTHIGKTSNRELSKQPVPWWSSKCKEAIKMCRRAFHKMRRNPNMQNIISFKKARANKRYVIKQSKKLSWQNYVASITATTPITEVWSKVRRIKGGNSNPNITLIDGQNQEILPKEATAEALATKFENSSSTRHYSQQFLTIKDTAEEEMLDVEDANDQPINDRFTLDELENALENSRSTCPGPDDIPLAFLQNMSRRTKQHFLELVNLIWTRRSFPVLWSKAVVLPLKKPNKQASSLDSYRPISLTCNACKVVEKMINQRLLWFLETNHLLANTQNGFRKQRSTMDNIIFLESKIREAFNLNQKALCLFFDLEKAFDMTWQHGVLKTLSSWGLQGHIHYFISNFLKNRTFTVRANGCTSSERTPENGCPQGSVLSPTLFLIALNSIQQQISFPSLSAIYADDLVVFATGKNLETLEEELQDTLRNLEAWSHSTGFHFSSEKTKYIVFNKRRTDYTPTLTLYNQAIEKVPCIRFLGVIFDSQLTWKSHISSIVSSCNKLIGLLRILGHHTWGADTGVLLLVCKSLVRSRLEYGLIAYGACSKTTREPIEVLQRAALKIILGAYRTTPSDSLYVLSREMPLQLRFEQLTLNYAAQIYFQPSHPNHSLLYPPLETVPKHTKLSFMPIAERIHLFLQRHSLSFPPSFYKPELRIPPWSIPSPKMLFDLATYGKNVTNPSIISQEFCRLRSKYPTATFLYTDGSKISGALGAAVHTSTRELKIKLPPYGSIFCAELTGLLEAIQLALRHVDGNFIICSDSLSALQAIQHRYSTNPPVQKIAEERRTAFLWNKEAMFMYTPSHVGITGNERADELAKSAALDAALPETNYGLSTDWKSIIKSAVINTWQSQWDLNSSHLHRITPSVNQDLHLPPDRRSQVILSRLRLGHTPLTHSYLLNQEDRPLCIFCQQSDLTITHILRDCPALINSRKACQVNCGNYSMLFEDWSKLKRDKQECGPTKPRRVDPAVADEGPASVAEIKSKRNKIWR</sequence>
<dbReference type="Pfam" id="PF14529">
    <property type="entry name" value="Exo_endo_phos_2"/>
    <property type="match status" value="1"/>
</dbReference>
<dbReference type="GO" id="GO:0071897">
    <property type="term" value="P:DNA biosynthetic process"/>
    <property type="evidence" value="ECO:0007669"/>
    <property type="project" value="UniProtKB-ARBA"/>
</dbReference>
<dbReference type="InterPro" id="IPR036691">
    <property type="entry name" value="Endo/exonu/phosph_ase_sf"/>
</dbReference>